<dbReference type="EMBL" id="JBBYHR010000005">
    <property type="protein sequence ID" value="MEL1244807.1"/>
    <property type="molecule type" value="Genomic_DNA"/>
</dbReference>
<evidence type="ECO:0000313" key="2">
    <source>
        <dbReference type="Proteomes" id="UP001464555"/>
    </source>
</evidence>
<proteinExistence type="predicted"/>
<sequence>MDTTNKPFEIRFYKEEMFDESRLYMEASSGCLLGDMASTVTLVNNPAEHTCMGSGTPSNTRDVGIGSAFHKVMKQAFADSPDDEYLTFHINTKIKTAEKPVNELEAKHTVRVKNPLLGVKREDWPEWDEPQFEMPEILPDGMQEAPKQDDFTITISPQYAGGDMFDFLDETGHFVLTVLSDLSIKKFDVTAQLMHEWRKENVSVEVNPRAKGHEITVELSKNLLDQVKGLGSYSHGEYEKFDYFFELEITGADDKKHKRKVSVALPNPYYAAIADEKDTAGMALAEVFQKKYGEDIAELDIETQPGWWAWKKDGISFQYGWKDEEIVLYRYLGAEDYNADGDEVWEAMQQLTMFADGAGEIVYVDNYFVLKYEFSAEGLDAGDLETKLEEFEDIAESGEMAKFLEQYGGES</sequence>
<evidence type="ECO:0000313" key="1">
    <source>
        <dbReference type="EMBL" id="MEL1244807.1"/>
    </source>
</evidence>
<name>A0ABU9HZ12_9FLAO</name>
<dbReference type="Proteomes" id="UP001464555">
    <property type="component" value="Unassembled WGS sequence"/>
</dbReference>
<protein>
    <submittedName>
        <fullName evidence="1">Uncharacterized protein</fullName>
    </submittedName>
</protein>
<dbReference type="RefSeq" id="WP_341697122.1">
    <property type="nucleotide sequence ID" value="NZ_JBBYHR010000005.1"/>
</dbReference>
<gene>
    <name evidence="1" type="ORF">AAEO56_11085</name>
</gene>
<dbReference type="CDD" id="cd16364">
    <property type="entry name" value="T3SC_I-like"/>
    <property type="match status" value="1"/>
</dbReference>
<keyword evidence="2" id="KW-1185">Reference proteome</keyword>
<accession>A0ABU9HZ12</accession>
<organism evidence="1 2">
    <name type="scientific">Flavobacterium arundinis</name>
    <dbReference type="NCBI Taxonomy" id="3139143"/>
    <lineage>
        <taxon>Bacteria</taxon>
        <taxon>Pseudomonadati</taxon>
        <taxon>Bacteroidota</taxon>
        <taxon>Flavobacteriia</taxon>
        <taxon>Flavobacteriales</taxon>
        <taxon>Flavobacteriaceae</taxon>
        <taxon>Flavobacterium</taxon>
    </lineage>
</organism>
<reference evidence="1 2" key="1">
    <citation type="submission" date="2024-04" db="EMBL/GenBank/DDBJ databases">
        <title>Flavobacterium sp. DGU11 16S ribosomal RNA gene Genome sequencing and assembly.</title>
        <authorList>
            <person name="Park S."/>
        </authorList>
    </citation>
    <scope>NUCLEOTIDE SEQUENCE [LARGE SCALE GENOMIC DNA]</scope>
    <source>
        <strain evidence="1 2">DGU11</strain>
    </source>
</reference>
<comment type="caution">
    <text evidence="1">The sequence shown here is derived from an EMBL/GenBank/DDBJ whole genome shotgun (WGS) entry which is preliminary data.</text>
</comment>